<evidence type="ECO:0008006" key="5">
    <source>
        <dbReference type="Google" id="ProtNLM"/>
    </source>
</evidence>
<evidence type="ECO:0000256" key="1">
    <source>
        <dbReference type="SAM" id="MobiDB-lite"/>
    </source>
</evidence>
<comment type="caution">
    <text evidence="3">The sequence shown here is derived from an EMBL/GenBank/DDBJ whole genome shotgun (WGS) entry which is preliminary data.</text>
</comment>
<feature type="compositionally biased region" description="Polar residues" evidence="1">
    <location>
        <begin position="465"/>
        <end position="481"/>
    </location>
</feature>
<keyword evidence="2" id="KW-0812">Transmembrane</keyword>
<feature type="region of interest" description="Disordered" evidence="1">
    <location>
        <begin position="126"/>
        <end position="150"/>
    </location>
</feature>
<dbReference type="EMBL" id="UYJE01006152">
    <property type="protein sequence ID" value="VDI43482.1"/>
    <property type="molecule type" value="Genomic_DNA"/>
</dbReference>
<name>A0A8B6F4S4_MYTGA</name>
<proteinExistence type="predicted"/>
<dbReference type="InterPro" id="IPR016186">
    <property type="entry name" value="C-type_lectin-like/link_sf"/>
</dbReference>
<dbReference type="AlphaFoldDB" id="A0A8B6F4S4"/>
<sequence length="543" mass="61127">HKINIIQNSTTWYEALRHCTVQNTRLADILDIKTDQTCSTIFETIKTKSVWTGNFYKLSSKISVEGQISNNTYYTYYDYKKSNIPKDKRPFICQRSKNKSTSVNETIFAGYFQFGFNASVNRVTNSSHETKNQSQTIEYAPTSTSTTSKSLSVSTDEYQFQESTTGYKITTQSNIQQQTSDVPFHSNKFENNPTVITPSTQSSQNVNSKPTRLNITSGYTTTNKITTQSNLHQQTSDVLSHSSLDNIINVQIAATSSVQTSDKNKFETIRRHIKPSYTRINPSVLKDGEMLESTTDVSETPSDSHHRIGVIIGALSAAVVVVVAVVLLVICRLRRLGIFMKKRFVGDSPIDDSNFQDIDDTSNQSSPDVNNTMYGIHTVSGDDTRFGLLDVTHDNSKNIRNNEYAVVVKNNQSVNQVVEHNCDMNGRNSHDMVENRCNRVNPVRPRSGNKSSNSRNNEYAVVVKKNQSSNQEDEQNCSTKGENSDDLIESEYDKLNHVRPRSGKGSNNLYDSALGFRDDYDATYNTTDYRRTDKGDDSVYDHT</sequence>
<feature type="non-terminal residue" evidence="3">
    <location>
        <position position="543"/>
    </location>
</feature>
<feature type="transmembrane region" description="Helical" evidence="2">
    <location>
        <begin position="308"/>
        <end position="333"/>
    </location>
</feature>
<keyword evidence="4" id="KW-1185">Reference proteome</keyword>
<dbReference type="Gene3D" id="3.10.100.10">
    <property type="entry name" value="Mannose-Binding Protein A, subunit A"/>
    <property type="match status" value="1"/>
</dbReference>
<keyword evidence="2" id="KW-1133">Transmembrane helix</keyword>
<feature type="region of interest" description="Disordered" evidence="1">
    <location>
        <begin position="464"/>
        <end position="486"/>
    </location>
</feature>
<evidence type="ECO:0000313" key="4">
    <source>
        <dbReference type="Proteomes" id="UP000596742"/>
    </source>
</evidence>
<dbReference type="SUPFAM" id="SSF56436">
    <property type="entry name" value="C-type lectin-like"/>
    <property type="match status" value="1"/>
</dbReference>
<organism evidence="3 4">
    <name type="scientific">Mytilus galloprovincialis</name>
    <name type="common">Mediterranean mussel</name>
    <dbReference type="NCBI Taxonomy" id="29158"/>
    <lineage>
        <taxon>Eukaryota</taxon>
        <taxon>Metazoa</taxon>
        <taxon>Spiralia</taxon>
        <taxon>Lophotrochozoa</taxon>
        <taxon>Mollusca</taxon>
        <taxon>Bivalvia</taxon>
        <taxon>Autobranchia</taxon>
        <taxon>Pteriomorphia</taxon>
        <taxon>Mytilida</taxon>
        <taxon>Mytiloidea</taxon>
        <taxon>Mytilidae</taxon>
        <taxon>Mytilinae</taxon>
        <taxon>Mytilus</taxon>
    </lineage>
</organism>
<dbReference type="InterPro" id="IPR016187">
    <property type="entry name" value="CTDL_fold"/>
</dbReference>
<feature type="compositionally biased region" description="Polar residues" evidence="1">
    <location>
        <begin position="126"/>
        <end position="137"/>
    </location>
</feature>
<feature type="region of interest" description="Disordered" evidence="1">
    <location>
        <begin position="352"/>
        <end position="371"/>
    </location>
</feature>
<protein>
    <recommendedName>
        <fullName evidence="5">C-type lectin domain-containing protein</fullName>
    </recommendedName>
</protein>
<keyword evidence="2" id="KW-0472">Membrane</keyword>
<dbReference type="Proteomes" id="UP000596742">
    <property type="component" value="Unassembled WGS sequence"/>
</dbReference>
<evidence type="ECO:0000313" key="3">
    <source>
        <dbReference type="EMBL" id="VDI43482.1"/>
    </source>
</evidence>
<evidence type="ECO:0000256" key="2">
    <source>
        <dbReference type="SAM" id="Phobius"/>
    </source>
</evidence>
<accession>A0A8B6F4S4</accession>
<gene>
    <name evidence="3" type="ORF">MGAL_10B030068</name>
</gene>
<reference evidence="3" key="1">
    <citation type="submission" date="2018-11" db="EMBL/GenBank/DDBJ databases">
        <authorList>
            <person name="Alioto T."/>
            <person name="Alioto T."/>
        </authorList>
    </citation>
    <scope>NUCLEOTIDE SEQUENCE</scope>
</reference>